<dbReference type="OMA" id="HESWRSR"/>
<dbReference type="EMBL" id="KI517384">
    <property type="protein sequence ID" value="ESQ55743.1"/>
    <property type="molecule type" value="Genomic_DNA"/>
</dbReference>
<evidence type="ECO:0000259" key="4">
    <source>
        <dbReference type="Pfam" id="PF25019"/>
    </source>
</evidence>
<name>V4MRD0_EUTSA</name>
<dbReference type="Gramene" id="ESQ55743">
    <property type="protein sequence ID" value="ESQ55743"/>
    <property type="gene ID" value="EUTSA_v10024617mg"/>
</dbReference>
<dbReference type="SUPFAM" id="SSF52058">
    <property type="entry name" value="L domain-like"/>
    <property type="match status" value="2"/>
</dbReference>
<dbReference type="Pfam" id="PF25019">
    <property type="entry name" value="LRR_R13L1-DRL21"/>
    <property type="match status" value="1"/>
</dbReference>
<dbReference type="InterPro" id="IPR050715">
    <property type="entry name" value="LRR-SigEffector_domain"/>
</dbReference>
<feature type="domain" description="R13L1/DRL21-like LRR repeat region" evidence="4">
    <location>
        <begin position="146"/>
        <end position="209"/>
    </location>
</feature>
<organism evidence="5 6">
    <name type="scientific">Eutrema salsugineum</name>
    <name type="common">Saltwater cress</name>
    <name type="synonym">Sisymbrium salsugineum</name>
    <dbReference type="NCBI Taxonomy" id="72664"/>
    <lineage>
        <taxon>Eukaryota</taxon>
        <taxon>Viridiplantae</taxon>
        <taxon>Streptophyta</taxon>
        <taxon>Embryophyta</taxon>
        <taxon>Tracheophyta</taxon>
        <taxon>Spermatophyta</taxon>
        <taxon>Magnoliopsida</taxon>
        <taxon>eudicotyledons</taxon>
        <taxon>Gunneridae</taxon>
        <taxon>Pentapetalae</taxon>
        <taxon>rosids</taxon>
        <taxon>malvids</taxon>
        <taxon>Brassicales</taxon>
        <taxon>Brassicaceae</taxon>
        <taxon>Eutremeae</taxon>
        <taxon>Eutrema</taxon>
    </lineage>
</organism>
<dbReference type="Proteomes" id="UP000030689">
    <property type="component" value="Unassembled WGS sequence"/>
</dbReference>
<dbReference type="InterPro" id="IPR045344">
    <property type="entry name" value="C-JID"/>
</dbReference>
<evidence type="ECO:0000256" key="1">
    <source>
        <dbReference type="ARBA" id="ARBA00022614"/>
    </source>
</evidence>
<sequence>MTTRWGPEVNGVRTILPCPIQMGIPKATFSDFQLTHTRRLFVSHESWRSRNEPKMEKSIKTEVVDGGVEIKRTQSGTEAVVGIYFDTLEIKEPFSIDEKSFEGMRNLQFLIVRGSPRGRLRLPQDLPLGSLKQLIMNWSTYLRELPDLSKAINLEKVYLDGCKSLVTFPSSIQNLLKLRDLHLENCTELESFPTLVNLKSLEYLNLRGCSRLRNFPQIYMDSSHGISIEVKDCFWNNNLPGPDYLGGLMRCMPCKYRPEHLVRLTVKGNMLEKLWEGVQSLGSLVRMNLSGSVNLNEFPDLSKATNLERLELNYCHNLVTVPCTIENLKKLVKLEMKGCIRLEALPTDVNLSSLETLDLSWCSSLTSFPQISWSVKKLYLNDTAIEQVPCCIEKFWRLLELTMCRCKRLKNISPNIFSLSRLVKADFSDCEGVETALSDATPVATMSTEDQIPSIPLHTNAYRREYFEFNNCFKLDRNARALILRSYVAPTVLPGEEVPAYFTEQASGTTVAVKLPQSFLSQEHLAIKACVVVGKGSHSYLGLRWHFRGEEHWDTIFENLPGSFKRDHLVLLSFKFRPSLRLGLSDLSPTNFHFDDVEFESSTINPSSGTFSPSVQRITGCGIRFLNRSTTRRRLSKLDYYYNDVVSEFFFNRTLREDAEYFSGR</sequence>
<gene>
    <name evidence="5" type="ORF">EUTSA_v10024617mg</name>
</gene>
<keyword evidence="6" id="KW-1185">Reference proteome</keyword>
<dbReference type="InterPro" id="IPR032675">
    <property type="entry name" value="LRR_dom_sf"/>
</dbReference>
<protein>
    <submittedName>
        <fullName evidence="5">Uncharacterized protein</fullName>
    </submittedName>
</protein>
<dbReference type="KEGG" id="eus:EUTSA_v10024617mg"/>
<dbReference type="AlphaFoldDB" id="V4MRD0"/>
<evidence type="ECO:0000313" key="6">
    <source>
        <dbReference type="Proteomes" id="UP000030689"/>
    </source>
</evidence>
<dbReference type="Pfam" id="PF07725">
    <property type="entry name" value="LRR_3"/>
    <property type="match status" value="1"/>
</dbReference>
<proteinExistence type="predicted"/>
<dbReference type="InterPro" id="IPR056789">
    <property type="entry name" value="LRR_R13L1-DRL21"/>
</dbReference>
<keyword evidence="2" id="KW-0677">Repeat</keyword>
<evidence type="ECO:0000313" key="5">
    <source>
        <dbReference type="EMBL" id="ESQ55743.1"/>
    </source>
</evidence>
<dbReference type="Pfam" id="PF20160">
    <property type="entry name" value="C-JID"/>
    <property type="match status" value="1"/>
</dbReference>
<dbReference type="Gene3D" id="3.80.10.10">
    <property type="entry name" value="Ribonuclease Inhibitor"/>
    <property type="match status" value="3"/>
</dbReference>
<keyword evidence="1" id="KW-0433">Leucine-rich repeat</keyword>
<dbReference type="InterPro" id="IPR011713">
    <property type="entry name" value="Leu-rich_rpt_3"/>
</dbReference>
<evidence type="ECO:0000259" key="3">
    <source>
        <dbReference type="Pfam" id="PF20160"/>
    </source>
</evidence>
<dbReference type="PANTHER" id="PTHR45752">
    <property type="entry name" value="LEUCINE-RICH REPEAT-CONTAINING"/>
    <property type="match status" value="1"/>
</dbReference>
<feature type="domain" description="C-JID" evidence="3">
    <location>
        <begin position="493"/>
        <end position="556"/>
    </location>
</feature>
<accession>V4MRD0</accession>
<evidence type="ECO:0000256" key="2">
    <source>
        <dbReference type="ARBA" id="ARBA00022737"/>
    </source>
</evidence>
<dbReference type="PANTHER" id="PTHR45752:SF195">
    <property type="entry name" value="LEUCINE-RICH REPEAT (LRR) FAMILY PROTEIN-RELATED"/>
    <property type="match status" value="1"/>
</dbReference>
<reference evidence="5 6" key="1">
    <citation type="journal article" date="2013" name="Front. Plant Sci.">
        <title>The Reference Genome of the Halophytic Plant Eutrema salsugineum.</title>
        <authorList>
            <person name="Yang R."/>
            <person name="Jarvis D.E."/>
            <person name="Chen H."/>
            <person name="Beilstein M.A."/>
            <person name="Grimwood J."/>
            <person name="Jenkins J."/>
            <person name="Shu S."/>
            <person name="Prochnik S."/>
            <person name="Xin M."/>
            <person name="Ma C."/>
            <person name="Schmutz J."/>
            <person name="Wing R.A."/>
            <person name="Mitchell-Olds T."/>
            <person name="Schumaker K.S."/>
            <person name="Wang X."/>
        </authorList>
    </citation>
    <scope>NUCLEOTIDE SEQUENCE [LARGE SCALE GENOMIC DNA]</scope>
</reference>